<dbReference type="PANTHER" id="PTHR22760:SF2">
    <property type="entry name" value="ALPHA-1,2-MANNOSYLTRANSFERASE ALG9"/>
    <property type="match status" value="1"/>
</dbReference>
<protein>
    <recommendedName>
        <fullName evidence="10">Mannosyltransferase</fullName>
        <ecNumber evidence="10">2.4.1.-</ecNumber>
    </recommendedName>
</protein>
<feature type="transmembrane region" description="Helical" evidence="10">
    <location>
        <begin position="299"/>
        <end position="318"/>
    </location>
</feature>
<reference evidence="12 13" key="1">
    <citation type="journal article" date="2019" name="Fungal Biol. Biotechnol.">
        <title>Draft genome sequence of fastidious pathogen Ceratobasidium theobromae, which causes vascular-streak dieback in Theobroma cacao.</title>
        <authorList>
            <person name="Ali S.S."/>
            <person name="Asman A."/>
            <person name="Shao J."/>
            <person name="Firmansyah A.P."/>
            <person name="Susilo A.W."/>
            <person name="Rosmana A."/>
            <person name="McMahon P."/>
            <person name="Junaid M."/>
            <person name="Guest D."/>
            <person name="Kheng T.Y."/>
            <person name="Meinhardt L.W."/>
            <person name="Bailey B.A."/>
        </authorList>
    </citation>
    <scope>NUCLEOTIDE SEQUENCE [LARGE SCALE GENOMIC DNA]</scope>
    <source>
        <strain evidence="12 13">CT2</strain>
    </source>
</reference>
<proteinExistence type="inferred from homology"/>
<dbReference type="Pfam" id="PF03901">
    <property type="entry name" value="Glyco_transf_22"/>
    <property type="match status" value="1"/>
</dbReference>
<dbReference type="EC" id="2.4.1.-" evidence="10"/>
<feature type="transmembrane region" description="Helical" evidence="10">
    <location>
        <begin position="330"/>
        <end position="349"/>
    </location>
</feature>
<dbReference type="PANTHER" id="PTHR22760">
    <property type="entry name" value="GLYCOSYLTRANSFERASE"/>
    <property type="match status" value="1"/>
</dbReference>
<keyword evidence="13" id="KW-1185">Reference proteome</keyword>
<comment type="caution">
    <text evidence="12">The sequence shown here is derived from an EMBL/GenBank/DDBJ whole genome shotgun (WGS) entry which is preliminary data.</text>
</comment>
<dbReference type="Proteomes" id="UP000383932">
    <property type="component" value="Unassembled WGS sequence"/>
</dbReference>
<organism evidence="12 13">
    <name type="scientific">Ceratobasidium theobromae</name>
    <dbReference type="NCBI Taxonomy" id="1582974"/>
    <lineage>
        <taxon>Eukaryota</taxon>
        <taxon>Fungi</taxon>
        <taxon>Dikarya</taxon>
        <taxon>Basidiomycota</taxon>
        <taxon>Agaricomycotina</taxon>
        <taxon>Agaricomycetes</taxon>
        <taxon>Cantharellales</taxon>
        <taxon>Ceratobasidiaceae</taxon>
        <taxon>Ceratobasidium</taxon>
    </lineage>
</organism>
<dbReference type="InterPro" id="IPR005599">
    <property type="entry name" value="GPI_mannosylTrfase"/>
</dbReference>
<feature type="transmembrane region" description="Helical" evidence="10">
    <location>
        <begin position="369"/>
        <end position="389"/>
    </location>
</feature>
<comment type="similarity">
    <text evidence="3 10">Belongs to the glycosyltransferase 22 family.</text>
</comment>
<evidence type="ECO:0000256" key="6">
    <source>
        <dbReference type="ARBA" id="ARBA00022692"/>
    </source>
</evidence>
<keyword evidence="7 10" id="KW-0256">Endoplasmic reticulum</keyword>
<dbReference type="AlphaFoldDB" id="A0A5N5QSB6"/>
<keyword evidence="9 10" id="KW-0472">Membrane</keyword>
<dbReference type="GO" id="GO:0005789">
    <property type="term" value="C:endoplasmic reticulum membrane"/>
    <property type="evidence" value="ECO:0007669"/>
    <property type="project" value="UniProtKB-SubCell"/>
</dbReference>
<dbReference type="UniPathway" id="UPA00378"/>
<dbReference type="EMBL" id="SSOP01000019">
    <property type="protein sequence ID" value="KAB5594519.1"/>
    <property type="molecule type" value="Genomic_DNA"/>
</dbReference>
<evidence type="ECO:0000256" key="5">
    <source>
        <dbReference type="ARBA" id="ARBA00022679"/>
    </source>
</evidence>
<dbReference type="OrthoDB" id="497541at2759"/>
<evidence type="ECO:0000256" key="10">
    <source>
        <dbReference type="RuleBase" id="RU363075"/>
    </source>
</evidence>
<evidence type="ECO:0000256" key="8">
    <source>
        <dbReference type="ARBA" id="ARBA00022989"/>
    </source>
</evidence>
<feature type="transmembrane region" description="Helical" evidence="10">
    <location>
        <begin position="253"/>
        <end position="279"/>
    </location>
</feature>
<evidence type="ECO:0000256" key="1">
    <source>
        <dbReference type="ARBA" id="ARBA00004477"/>
    </source>
</evidence>
<evidence type="ECO:0000256" key="11">
    <source>
        <dbReference type="SAM" id="MobiDB-lite"/>
    </source>
</evidence>
<evidence type="ECO:0000256" key="7">
    <source>
        <dbReference type="ARBA" id="ARBA00022824"/>
    </source>
</evidence>
<dbReference type="GO" id="GO:0006487">
    <property type="term" value="P:protein N-linked glycosylation"/>
    <property type="evidence" value="ECO:0007669"/>
    <property type="project" value="TreeGrafter"/>
</dbReference>
<keyword evidence="8 10" id="KW-1133">Transmembrane helix</keyword>
<evidence type="ECO:0000256" key="2">
    <source>
        <dbReference type="ARBA" id="ARBA00004922"/>
    </source>
</evidence>
<keyword evidence="6 10" id="KW-0812">Transmembrane</keyword>
<feature type="transmembrane region" description="Helical" evidence="10">
    <location>
        <begin position="95"/>
        <end position="115"/>
    </location>
</feature>
<name>A0A5N5QSB6_9AGAM</name>
<evidence type="ECO:0000313" key="12">
    <source>
        <dbReference type="EMBL" id="KAB5594519.1"/>
    </source>
</evidence>
<dbReference type="GO" id="GO:0000026">
    <property type="term" value="F:alpha-1,2-mannosyltransferase activity"/>
    <property type="evidence" value="ECO:0007669"/>
    <property type="project" value="TreeGrafter"/>
</dbReference>
<feature type="transmembrane region" description="Helical" evidence="10">
    <location>
        <begin position="64"/>
        <end position="83"/>
    </location>
</feature>
<sequence>MNLPPGTEGIRLRKPTNTADTPVAPKKPRHTGMLQDQLRRAAHPPWCPSLSVAFRMLILVRRHTFFGLRMIFAFVTSFCEARLYRTVVDHVNDRVGRYMLFMLLFSAGMWNASTAFLPSTFAMYATTAAASFSFVPPSFSRVQRTLAATVLFATGAIIGWPFSLLLAVPFVIEELLVYGGDLVPESSLPGWIENRWKRLFGSGAVAALIFIPVVVIDTYAYGRLSLTPWNIVKYNIFGGSSGRSSSLYGTEPWHYYLLSLTLNFNVLAPLALASLPALFVTQVIDPKRLGAMRGPQAQVSSPYTLLTVRLAPFYLWFITLTLQAHKEERFMYPIYPLLCFNAAATLYLARGWMEVAYVKATNSPYKASHTSIFSLATLFTVVLASLLSLSRILALYKYYHAPLDVAFHFQYEELPRLLNATNLLPVPETAHKTHSSKYDEDAPVDLSLVRQFGLRVCWGTQWHRFPSSYLIPSGVEPLLVESEFEGMLPRPYLAVVPITDPSPFAEDSSKSSKVPLKPSSGLFGEISRTLGRTTRHVPSGFNDLNRAEDGQAANPAQCDYFVHLRLPQHPDRQEPLPPGGWEDVACFPFLDAPHSKLLTRILWVPGRFWQKGNTFGEYCLLRETERARVREQEKQWSKNAS</sequence>
<evidence type="ECO:0000256" key="3">
    <source>
        <dbReference type="ARBA" id="ARBA00007063"/>
    </source>
</evidence>
<comment type="pathway">
    <text evidence="2">Protein modification; protein glycosylation.</text>
</comment>
<accession>A0A5N5QSB6</accession>
<gene>
    <name evidence="12" type="ORF">CTheo_2002</name>
</gene>
<keyword evidence="4 10" id="KW-0328">Glycosyltransferase</keyword>
<keyword evidence="5 12" id="KW-0808">Transferase</keyword>
<feature type="region of interest" description="Disordered" evidence="11">
    <location>
        <begin position="1"/>
        <end position="29"/>
    </location>
</feature>
<evidence type="ECO:0000313" key="13">
    <source>
        <dbReference type="Proteomes" id="UP000383932"/>
    </source>
</evidence>
<comment type="subcellular location">
    <subcellularLocation>
        <location evidence="1 10">Endoplasmic reticulum membrane</location>
        <topology evidence="1 10">Multi-pass membrane protein</topology>
    </subcellularLocation>
</comment>
<feature type="transmembrane region" description="Helical" evidence="10">
    <location>
        <begin position="146"/>
        <end position="172"/>
    </location>
</feature>
<evidence type="ECO:0000256" key="4">
    <source>
        <dbReference type="ARBA" id="ARBA00022676"/>
    </source>
</evidence>
<feature type="transmembrane region" description="Helical" evidence="10">
    <location>
        <begin position="199"/>
        <end position="221"/>
    </location>
</feature>
<evidence type="ECO:0000256" key="9">
    <source>
        <dbReference type="ARBA" id="ARBA00023136"/>
    </source>
</evidence>